<evidence type="ECO:0000313" key="1">
    <source>
        <dbReference type="EMBL" id="KGE12393.1"/>
    </source>
</evidence>
<proteinExistence type="predicted"/>
<accession>A0A0B8T160</accession>
<keyword evidence="2" id="KW-1185">Reference proteome</keyword>
<reference evidence="2" key="1">
    <citation type="submission" date="2014-04" db="EMBL/GenBank/DDBJ databases">
        <title>Whole-Genome optical mapping and complete genome sequence of Sphingobacterium deserti sp. nov., a new spaces isolated from desert in the west of China.</title>
        <authorList>
            <person name="Teng C."/>
            <person name="Zhou Z."/>
            <person name="Li X."/>
            <person name="Chen M."/>
            <person name="Lin M."/>
            <person name="Wang L."/>
            <person name="Su S."/>
            <person name="Zhang C."/>
            <person name="Zhang W."/>
        </authorList>
    </citation>
    <scope>NUCLEOTIDE SEQUENCE [LARGE SCALE GENOMIC DNA]</scope>
    <source>
        <strain evidence="2">ACCC05744</strain>
    </source>
</reference>
<name>A0A0B8T160_9SPHI</name>
<reference evidence="1 2" key="2">
    <citation type="journal article" date="2015" name="PLoS ONE">
        <title>Whole-Genome Optical Mapping and Finished Genome Sequence of Sphingobacterium deserti sp. nov., a New Species Isolated from the Western Desert of China.</title>
        <authorList>
            <person name="Teng C."/>
            <person name="Zhou Z."/>
            <person name="Molnar I."/>
            <person name="Li X."/>
            <person name="Tang R."/>
            <person name="Chen M."/>
            <person name="Wang L."/>
            <person name="Su S."/>
            <person name="Zhang W."/>
            <person name="Lin M."/>
        </authorList>
    </citation>
    <scope>NUCLEOTIDE SEQUENCE [LARGE SCALE GENOMIC DNA]</scope>
    <source>
        <strain evidence="2">ACCC05744</strain>
    </source>
</reference>
<sequence>MKLKYENPTIELVTILMEEDIVKSSVLPQNKNGIVEQEWDRQETEYRTIDLGDI</sequence>
<dbReference type="AlphaFoldDB" id="A0A0B8T160"/>
<dbReference type="RefSeq" id="WP_157836807.1">
    <property type="nucleotide sequence ID" value="NZ_JJMU01000072.1"/>
</dbReference>
<dbReference type="Proteomes" id="UP000031802">
    <property type="component" value="Unassembled WGS sequence"/>
</dbReference>
<protein>
    <submittedName>
        <fullName evidence="1">Uncharacterized protein</fullName>
    </submittedName>
</protein>
<organism evidence="1 2">
    <name type="scientific">Sphingobacterium deserti</name>
    <dbReference type="NCBI Taxonomy" id="1229276"/>
    <lineage>
        <taxon>Bacteria</taxon>
        <taxon>Pseudomonadati</taxon>
        <taxon>Bacteroidota</taxon>
        <taxon>Sphingobacteriia</taxon>
        <taxon>Sphingobacteriales</taxon>
        <taxon>Sphingobacteriaceae</taxon>
        <taxon>Sphingobacterium</taxon>
    </lineage>
</organism>
<gene>
    <name evidence="1" type="ORF">DI53_3882</name>
</gene>
<evidence type="ECO:0000313" key="2">
    <source>
        <dbReference type="Proteomes" id="UP000031802"/>
    </source>
</evidence>
<dbReference type="EMBL" id="JJMU01000072">
    <property type="protein sequence ID" value="KGE12393.1"/>
    <property type="molecule type" value="Genomic_DNA"/>
</dbReference>
<comment type="caution">
    <text evidence="1">The sequence shown here is derived from an EMBL/GenBank/DDBJ whole genome shotgun (WGS) entry which is preliminary data.</text>
</comment>
<dbReference type="PATRIC" id="fig|1229276.3.peg.4019"/>